<organism evidence="1 2">
    <name type="scientific">Enterobacter ludwigii</name>
    <dbReference type="NCBI Taxonomy" id="299767"/>
    <lineage>
        <taxon>Bacteria</taxon>
        <taxon>Pseudomonadati</taxon>
        <taxon>Pseudomonadota</taxon>
        <taxon>Gammaproteobacteria</taxon>
        <taxon>Enterobacterales</taxon>
        <taxon>Enterobacteriaceae</taxon>
        <taxon>Enterobacter</taxon>
        <taxon>Enterobacter cloacae complex</taxon>
    </lineage>
</organism>
<proteinExistence type="predicted"/>
<sequence length="42" mass="4467">MCSHKRPDVSVLVGLGLTTKGYKKAGEAAISLFACDEKQKSV</sequence>
<name>G8LQ22_9ENTR</name>
<dbReference type="Proteomes" id="UP000007838">
    <property type="component" value="Chromosome"/>
</dbReference>
<dbReference type="AlphaFoldDB" id="G8LQ22"/>
<dbReference type="KEGG" id="eec:EcWSU1_02236"/>
<dbReference type="EMBL" id="CP002886">
    <property type="protein sequence ID" value="AEW73671.1"/>
    <property type="molecule type" value="Genomic_DNA"/>
</dbReference>
<reference evidence="1 2" key="1">
    <citation type="journal article" date="2011" name="Stand. Genomic Sci.">
        <title>Complete genome of the onion pathogen Enterobacter cloacae EcWSU1.</title>
        <authorList>
            <person name="Humann J.L."/>
            <person name="Wildung M."/>
            <person name="Cheng C.H."/>
            <person name="Lee T."/>
            <person name="Stewart J.E."/>
            <person name="Drew J.C."/>
            <person name="Triplett E.W."/>
            <person name="Main D."/>
            <person name="Schroeder B.K."/>
        </authorList>
    </citation>
    <scope>NUCLEOTIDE SEQUENCE [LARGE SCALE GENOMIC DNA]</scope>
    <source>
        <strain evidence="1 2">EcWSU1</strain>
    </source>
</reference>
<accession>G8LQ22</accession>
<dbReference type="HOGENOM" id="CLU_3250907_0_0_6"/>
<gene>
    <name evidence="1" type="ORF">EcWSU1_02236</name>
</gene>
<protein>
    <submittedName>
        <fullName evidence="1">Uncharacterized protein</fullName>
    </submittedName>
</protein>
<evidence type="ECO:0000313" key="1">
    <source>
        <dbReference type="EMBL" id="AEW73671.1"/>
    </source>
</evidence>
<evidence type="ECO:0000313" key="2">
    <source>
        <dbReference type="Proteomes" id="UP000007838"/>
    </source>
</evidence>